<feature type="compositionally biased region" description="Basic and acidic residues" evidence="4">
    <location>
        <begin position="220"/>
        <end position="237"/>
    </location>
</feature>
<dbReference type="InterPro" id="IPR004992">
    <property type="entry name" value="EutN_CcmL"/>
</dbReference>
<dbReference type="Proteomes" id="UP000034076">
    <property type="component" value="Unassembled WGS sequence"/>
</dbReference>
<dbReference type="GO" id="GO:0031470">
    <property type="term" value="C:carboxysome"/>
    <property type="evidence" value="ECO:0007669"/>
    <property type="project" value="UniProtKB-SubCell"/>
</dbReference>
<dbReference type="EMBL" id="LAYJ01000103">
    <property type="protein sequence ID" value="KKI50607.1"/>
    <property type="molecule type" value="Genomic_DNA"/>
</dbReference>
<name>A0A0M2NJJ9_9FIRM</name>
<dbReference type="AlphaFoldDB" id="A0A0M2NJJ9"/>
<evidence type="ECO:0000256" key="4">
    <source>
        <dbReference type="SAM" id="MobiDB-lite"/>
    </source>
</evidence>
<evidence type="ECO:0008006" key="7">
    <source>
        <dbReference type="Google" id="ProtNLM"/>
    </source>
</evidence>
<dbReference type="OrthoDB" id="196195at2"/>
<evidence type="ECO:0000256" key="3">
    <source>
        <dbReference type="ARBA" id="ARBA00024446"/>
    </source>
</evidence>
<feature type="region of interest" description="Disordered" evidence="4">
    <location>
        <begin position="194"/>
        <end position="243"/>
    </location>
</feature>
<reference evidence="5 6" key="1">
    <citation type="submission" date="2015-04" db="EMBL/GenBank/DDBJ databases">
        <title>Draft genome sequence of bacteremic isolate Catabacter hongkongensis type strain HKU16T.</title>
        <authorList>
            <person name="Lau S.K."/>
            <person name="Teng J.L."/>
            <person name="Huang Y."/>
            <person name="Curreem S.O."/>
            <person name="Tsui S.K."/>
            <person name="Woo P.C."/>
        </authorList>
    </citation>
    <scope>NUCLEOTIDE SEQUENCE [LARGE SCALE GENOMIC DNA]</scope>
    <source>
        <strain evidence="5 6">HKU16</strain>
    </source>
</reference>
<comment type="subcellular location">
    <subcellularLocation>
        <location evidence="1">Carboxysome</location>
    </subcellularLocation>
</comment>
<evidence type="ECO:0000256" key="2">
    <source>
        <dbReference type="ARBA" id="ARBA00023669"/>
    </source>
</evidence>
<comment type="caution">
    <text evidence="5">The sequence shown here is derived from an EMBL/GenBank/DDBJ whole genome shotgun (WGS) entry which is preliminary data.</text>
</comment>
<sequence>MRLAKIVGVAQSLTKSDELYGTDILIAIPVEVDTLKENGASFLVMDRLGAKTGQIVICSSGSASWDGMAAGAPDERVVAIPESLEFEGKNYFEQIAARQEEPEEEYVTAPIPDIYAALEEEQKQTEAAQAPAPEAAVDLVTDLTAEFKALHEELDSSYREEAPQEPVPQVTSSVPYEDYAKYLTTEFKPVEIPADSYMRQIGTEETGMQEGTQPGQTTDKSAENEEQKETFSRLDKYRNRKKK</sequence>
<gene>
    <name evidence="5" type="ORF">CHK_1901</name>
</gene>
<evidence type="ECO:0000313" key="5">
    <source>
        <dbReference type="EMBL" id="KKI50607.1"/>
    </source>
</evidence>
<dbReference type="RefSeq" id="WP_046443756.1">
    <property type="nucleotide sequence ID" value="NZ_LAYJ01000103.1"/>
</dbReference>
<proteinExistence type="predicted"/>
<dbReference type="InterPro" id="IPR036677">
    <property type="entry name" value="EutN_CcmL_sf"/>
</dbReference>
<protein>
    <recommendedName>
        <fullName evidence="7">Ethanolamine utilization protein EutN</fullName>
    </recommendedName>
</protein>
<accession>A0A0M2NJJ9</accession>
<organism evidence="5 6">
    <name type="scientific">Christensenella hongkongensis</name>
    <dbReference type="NCBI Taxonomy" id="270498"/>
    <lineage>
        <taxon>Bacteria</taxon>
        <taxon>Bacillati</taxon>
        <taxon>Bacillota</taxon>
        <taxon>Clostridia</taxon>
        <taxon>Christensenellales</taxon>
        <taxon>Christensenellaceae</taxon>
        <taxon>Christensenella</taxon>
    </lineage>
</organism>
<dbReference type="PROSITE" id="PS51932">
    <property type="entry name" value="BMV"/>
    <property type="match status" value="1"/>
</dbReference>
<dbReference type="Pfam" id="PF03319">
    <property type="entry name" value="EutN_CcmL"/>
    <property type="match status" value="1"/>
</dbReference>
<dbReference type="Gene3D" id="2.40.50.220">
    <property type="entry name" value="EutN/Ccml"/>
    <property type="match status" value="1"/>
</dbReference>
<keyword evidence="2" id="KW-1282">Carboxysome</keyword>
<evidence type="ECO:0000256" key="1">
    <source>
        <dbReference type="ARBA" id="ARBA00023587"/>
    </source>
</evidence>
<feature type="compositionally biased region" description="Polar residues" evidence="4">
    <location>
        <begin position="209"/>
        <end position="219"/>
    </location>
</feature>
<evidence type="ECO:0000313" key="6">
    <source>
        <dbReference type="Proteomes" id="UP000034076"/>
    </source>
</evidence>
<keyword evidence="6" id="KW-1185">Reference proteome</keyword>
<dbReference type="STRING" id="270498.CHK_1901"/>
<dbReference type="SUPFAM" id="SSF159133">
    <property type="entry name" value="EutN/CcmL-like"/>
    <property type="match status" value="1"/>
</dbReference>
<keyword evidence="3" id="KW-1283">Bacterial microcompartment</keyword>